<dbReference type="AlphaFoldDB" id="A0A182XQM1"/>
<evidence type="ECO:0000313" key="2">
    <source>
        <dbReference type="Proteomes" id="UP000076407"/>
    </source>
</evidence>
<keyword evidence="2" id="KW-1185">Reference proteome</keyword>
<dbReference type="Proteomes" id="UP000076407">
    <property type="component" value="Unassembled WGS sequence"/>
</dbReference>
<dbReference type="EnsemblMetazoa" id="AQUA014158-RA">
    <property type="protein sequence ID" value="AQUA014158-PA"/>
    <property type="gene ID" value="AQUA014158"/>
</dbReference>
<sequence length="55" mass="6214">IRQVKLEEKKNSVLCACVCVSVVPVHQVRAVEFRACCGAEQTNPIDEGEREKERE</sequence>
<dbReference type="VEuPathDB" id="VectorBase:AQUA014158"/>
<name>A0A182XQM1_ANOQN</name>
<accession>A0A182XQM1</accession>
<protein>
    <submittedName>
        <fullName evidence="1">Uncharacterized protein</fullName>
    </submittedName>
</protein>
<organism evidence="1 2">
    <name type="scientific">Anopheles quadriannulatus</name>
    <name type="common">Mosquito</name>
    <dbReference type="NCBI Taxonomy" id="34691"/>
    <lineage>
        <taxon>Eukaryota</taxon>
        <taxon>Metazoa</taxon>
        <taxon>Ecdysozoa</taxon>
        <taxon>Arthropoda</taxon>
        <taxon>Hexapoda</taxon>
        <taxon>Insecta</taxon>
        <taxon>Pterygota</taxon>
        <taxon>Neoptera</taxon>
        <taxon>Endopterygota</taxon>
        <taxon>Diptera</taxon>
        <taxon>Nematocera</taxon>
        <taxon>Culicoidea</taxon>
        <taxon>Culicidae</taxon>
        <taxon>Anophelinae</taxon>
        <taxon>Anopheles</taxon>
    </lineage>
</organism>
<reference evidence="1" key="1">
    <citation type="submission" date="2020-05" db="UniProtKB">
        <authorList>
            <consortium name="EnsemblMetazoa"/>
        </authorList>
    </citation>
    <scope>IDENTIFICATION</scope>
    <source>
        <strain evidence="1">SANGQUA</strain>
    </source>
</reference>
<proteinExistence type="predicted"/>
<evidence type="ECO:0000313" key="1">
    <source>
        <dbReference type="EnsemblMetazoa" id="AQUA014158-PA"/>
    </source>
</evidence>